<dbReference type="SUPFAM" id="SSF54523">
    <property type="entry name" value="Pili subunits"/>
    <property type="match status" value="1"/>
</dbReference>
<evidence type="ECO:0000256" key="1">
    <source>
        <dbReference type="SAM" id="Phobius"/>
    </source>
</evidence>
<feature type="transmembrane region" description="Helical" evidence="1">
    <location>
        <begin position="15"/>
        <end position="37"/>
    </location>
</feature>
<dbReference type="PANTHER" id="PTHR30093">
    <property type="entry name" value="GENERAL SECRETION PATHWAY PROTEIN G"/>
    <property type="match status" value="1"/>
</dbReference>
<dbReference type="PROSITE" id="PS00409">
    <property type="entry name" value="PROKAR_NTER_METHYL"/>
    <property type="match status" value="1"/>
</dbReference>
<evidence type="ECO:0000313" key="3">
    <source>
        <dbReference type="Proteomes" id="UP000603141"/>
    </source>
</evidence>
<evidence type="ECO:0000313" key="2">
    <source>
        <dbReference type="EMBL" id="MBK1884062.1"/>
    </source>
</evidence>
<gene>
    <name evidence="2" type="ORF">JIN85_16705</name>
</gene>
<dbReference type="InterPro" id="IPR045584">
    <property type="entry name" value="Pilin-like"/>
</dbReference>
<dbReference type="Proteomes" id="UP000603141">
    <property type="component" value="Unassembled WGS sequence"/>
</dbReference>
<protein>
    <submittedName>
        <fullName evidence="2">Type II secretion system protein</fullName>
    </submittedName>
</protein>
<dbReference type="NCBIfam" id="TIGR02532">
    <property type="entry name" value="IV_pilin_GFxxxE"/>
    <property type="match status" value="1"/>
</dbReference>
<keyword evidence="1" id="KW-0812">Transmembrane</keyword>
<keyword evidence="1" id="KW-0472">Membrane</keyword>
<dbReference type="Gene3D" id="3.30.700.10">
    <property type="entry name" value="Glycoprotein, Type 4 Pilin"/>
    <property type="match status" value="1"/>
</dbReference>
<dbReference type="Pfam" id="PF07963">
    <property type="entry name" value="N_methyl"/>
    <property type="match status" value="1"/>
</dbReference>
<dbReference type="InterPro" id="IPR012902">
    <property type="entry name" value="N_methyl_site"/>
</dbReference>
<dbReference type="RefSeq" id="WP_200272890.1">
    <property type="nucleotide sequence ID" value="NZ_JAENIJ010000033.1"/>
</dbReference>
<reference evidence="2" key="1">
    <citation type="submission" date="2021-01" db="EMBL/GenBank/DDBJ databases">
        <title>Modified the classification status of verrucomicrobia.</title>
        <authorList>
            <person name="Feng X."/>
        </authorList>
    </citation>
    <scope>NUCLEOTIDE SEQUENCE</scope>
    <source>
        <strain evidence="2">KCTC 22041</strain>
    </source>
</reference>
<keyword evidence="3" id="KW-1185">Reference proteome</keyword>
<sequence length="188" mass="20291">MKTPSSNRLRRTSGFTLIELLVVITIIMVLASAAFVVGSKAINKARKTVATAMATGIDSAVNRYYNEYSSIPDVGSSVSTDSPEGVRLLNILAGLDDGDDNPKKIKFLELKQAKGKLDGATMSDSGKYTGLYDPWGNPYTIFLDQDYEEKVTVKLGSMEKTLPSKRVATCTIGADKVAGTPDDVKSWN</sequence>
<keyword evidence="1" id="KW-1133">Transmembrane helix</keyword>
<comment type="caution">
    <text evidence="2">The sequence shown here is derived from an EMBL/GenBank/DDBJ whole genome shotgun (WGS) entry which is preliminary data.</text>
</comment>
<organism evidence="2 3">
    <name type="scientific">Luteolibacter pohnpeiensis</name>
    <dbReference type="NCBI Taxonomy" id="454153"/>
    <lineage>
        <taxon>Bacteria</taxon>
        <taxon>Pseudomonadati</taxon>
        <taxon>Verrucomicrobiota</taxon>
        <taxon>Verrucomicrobiia</taxon>
        <taxon>Verrucomicrobiales</taxon>
        <taxon>Verrucomicrobiaceae</taxon>
        <taxon>Luteolibacter</taxon>
    </lineage>
</organism>
<proteinExistence type="predicted"/>
<name>A0A934VVY4_9BACT</name>
<dbReference type="EMBL" id="JAENIJ010000033">
    <property type="protein sequence ID" value="MBK1884062.1"/>
    <property type="molecule type" value="Genomic_DNA"/>
</dbReference>
<accession>A0A934VVY4</accession>
<dbReference type="AlphaFoldDB" id="A0A934VVY4"/>